<dbReference type="Proteomes" id="UP000274131">
    <property type="component" value="Unassembled WGS sequence"/>
</dbReference>
<dbReference type="AlphaFoldDB" id="A0A0N4V4H7"/>
<evidence type="ECO:0000313" key="3">
    <source>
        <dbReference type="WBParaSite" id="EVEC_0000503101-mRNA-1"/>
    </source>
</evidence>
<gene>
    <name evidence="1" type="ORF">EVEC_LOCUS4715</name>
</gene>
<evidence type="ECO:0000313" key="2">
    <source>
        <dbReference type="Proteomes" id="UP000274131"/>
    </source>
</evidence>
<keyword evidence="2" id="KW-1185">Reference proteome</keyword>
<protein>
    <submittedName>
        <fullName evidence="3">MamL-1 domain-containing protein</fullName>
    </submittedName>
</protein>
<evidence type="ECO:0000313" key="1">
    <source>
        <dbReference type="EMBL" id="VDD89964.1"/>
    </source>
</evidence>
<dbReference type="EMBL" id="UXUI01007937">
    <property type="protein sequence ID" value="VDD89964.1"/>
    <property type="molecule type" value="Genomic_DNA"/>
</dbReference>
<accession>A0A0N4V4H7</accession>
<dbReference type="WBParaSite" id="EVEC_0000503101-mRNA-1">
    <property type="protein sequence ID" value="EVEC_0000503101-mRNA-1"/>
    <property type="gene ID" value="EVEC_0000503101"/>
</dbReference>
<reference evidence="3" key="1">
    <citation type="submission" date="2017-02" db="UniProtKB">
        <authorList>
            <consortium name="WormBaseParasite"/>
        </authorList>
    </citation>
    <scope>IDENTIFICATION</scope>
</reference>
<organism evidence="3">
    <name type="scientific">Enterobius vermicularis</name>
    <name type="common">Human pinworm</name>
    <dbReference type="NCBI Taxonomy" id="51028"/>
    <lineage>
        <taxon>Eukaryota</taxon>
        <taxon>Metazoa</taxon>
        <taxon>Ecdysozoa</taxon>
        <taxon>Nematoda</taxon>
        <taxon>Chromadorea</taxon>
        <taxon>Rhabditida</taxon>
        <taxon>Spirurina</taxon>
        <taxon>Oxyuridomorpha</taxon>
        <taxon>Oxyuroidea</taxon>
        <taxon>Oxyuridae</taxon>
        <taxon>Enterobius</taxon>
    </lineage>
</organism>
<reference evidence="1 2" key="2">
    <citation type="submission" date="2018-10" db="EMBL/GenBank/DDBJ databases">
        <authorList>
            <consortium name="Pathogen Informatics"/>
        </authorList>
    </citation>
    <scope>NUCLEOTIDE SEQUENCE [LARGE SCALE GENOMIC DNA]</scope>
</reference>
<proteinExistence type="predicted"/>
<sequence length="79" mass="8578">MVAITTVDAACQTEAVEDEAQSGKAVEAQDVAHQTDAETAIHRRGLLNGYIRLDTGLQRKAGLRGKSQERRTEALRSNV</sequence>
<name>A0A0N4V4H7_ENTVE</name>